<dbReference type="OMA" id="VCIRVSI"/>
<name>A0A803N6C9_CHEQI</name>
<sequence>MHFASAKDTRPVLCKMQYYGVIEEICELHYSDFLLPVFCCKWADSNNVTYDDMGHTLVNFDRIGHKEDPYILASQAKQVFYMTDPSHKRRSVVITPRPRYSIDEHEDNALFEERLIANKRKQICSSQEAATRENHRGRTVRAAVGRPIQSGNKIPLQWNHKKLPCGDHKTDFSTYIGVVVCIRVSINYKEWEEVPKEVINEVLDFITKGFTVPEDCKGYVIKQASKRWRAFKARLRKYFMYECDEEGNTTDVIIWTPPSLYPWITVDDWKKFVETSLDDKFKELSELNRKRAKKRKTSYRGGRKGYSYYEDESAKELQNQGIQVVDVPRHLVWIRAHSREEGGVLKFDNLANLEIAQAIKELEAQHNQGEIDASGRNDILARALNTPEHGGCVRAVGGVTNKEYFGYKKPTPANQVQSELKQVETKLENVTNNQNFLMSFIMSNFQLTPEQFQQIQLGSSSAQFGGFGVNKDVYSATFGELLSSHGLDGSGDRQIVGELRKN</sequence>
<dbReference type="Pfam" id="PF13952">
    <property type="entry name" value="DUF4216"/>
    <property type="match status" value="1"/>
</dbReference>
<organism evidence="2 3">
    <name type="scientific">Chenopodium quinoa</name>
    <name type="common">Quinoa</name>
    <dbReference type="NCBI Taxonomy" id="63459"/>
    <lineage>
        <taxon>Eukaryota</taxon>
        <taxon>Viridiplantae</taxon>
        <taxon>Streptophyta</taxon>
        <taxon>Embryophyta</taxon>
        <taxon>Tracheophyta</taxon>
        <taxon>Spermatophyta</taxon>
        <taxon>Magnoliopsida</taxon>
        <taxon>eudicotyledons</taxon>
        <taxon>Gunneridae</taxon>
        <taxon>Pentapetalae</taxon>
        <taxon>Caryophyllales</taxon>
        <taxon>Chenopodiaceae</taxon>
        <taxon>Chenopodioideae</taxon>
        <taxon>Atripliceae</taxon>
        <taxon>Chenopodium</taxon>
    </lineage>
</organism>
<evidence type="ECO:0000259" key="1">
    <source>
        <dbReference type="Pfam" id="PF13952"/>
    </source>
</evidence>
<dbReference type="Gramene" id="AUR62041267-RA">
    <property type="protein sequence ID" value="AUR62041267-RA:cds"/>
    <property type="gene ID" value="AUR62041267"/>
</dbReference>
<evidence type="ECO:0000313" key="3">
    <source>
        <dbReference type="Proteomes" id="UP000596660"/>
    </source>
</evidence>
<protein>
    <recommendedName>
        <fullName evidence="1">DUF4216 domain-containing protein</fullName>
    </recommendedName>
</protein>
<keyword evidence="3" id="KW-1185">Reference proteome</keyword>
<evidence type="ECO:0000313" key="2">
    <source>
        <dbReference type="EnsemblPlants" id="AUR62041267-RA:cds"/>
    </source>
</evidence>
<proteinExistence type="predicted"/>
<dbReference type="AlphaFoldDB" id="A0A803N6C9"/>
<dbReference type="PANTHER" id="PTHR33018:SF31">
    <property type="entry name" value="TRANSPOSASE, PTTA_EN_SPM, PLANT"/>
    <property type="match status" value="1"/>
</dbReference>
<reference evidence="2" key="2">
    <citation type="submission" date="2021-03" db="UniProtKB">
        <authorList>
            <consortium name="EnsemblPlants"/>
        </authorList>
    </citation>
    <scope>IDENTIFICATION</scope>
</reference>
<dbReference type="PANTHER" id="PTHR33018">
    <property type="entry name" value="OS10G0338966 PROTEIN-RELATED"/>
    <property type="match status" value="1"/>
</dbReference>
<feature type="domain" description="DUF4216" evidence="1">
    <location>
        <begin position="27"/>
        <end position="88"/>
    </location>
</feature>
<accession>A0A803N6C9</accession>
<reference evidence="2" key="1">
    <citation type="journal article" date="2017" name="Nature">
        <title>The genome of Chenopodium quinoa.</title>
        <authorList>
            <person name="Jarvis D.E."/>
            <person name="Ho Y.S."/>
            <person name="Lightfoot D.J."/>
            <person name="Schmoeckel S.M."/>
            <person name="Li B."/>
            <person name="Borm T.J.A."/>
            <person name="Ohyanagi H."/>
            <person name="Mineta K."/>
            <person name="Michell C.T."/>
            <person name="Saber N."/>
            <person name="Kharbatia N.M."/>
            <person name="Rupper R.R."/>
            <person name="Sharp A.R."/>
            <person name="Dally N."/>
            <person name="Boughton B.A."/>
            <person name="Woo Y.H."/>
            <person name="Gao G."/>
            <person name="Schijlen E.G.W.M."/>
            <person name="Guo X."/>
            <person name="Momin A.A."/>
            <person name="Negrao S."/>
            <person name="Al-Babili S."/>
            <person name="Gehring C."/>
            <person name="Roessner U."/>
            <person name="Jung C."/>
            <person name="Murphy K."/>
            <person name="Arold S.T."/>
            <person name="Gojobori T."/>
            <person name="van der Linden C.G."/>
            <person name="van Loo E.N."/>
            <person name="Jellen E.N."/>
            <person name="Maughan P.J."/>
            <person name="Tester M."/>
        </authorList>
    </citation>
    <scope>NUCLEOTIDE SEQUENCE [LARGE SCALE GENOMIC DNA]</scope>
    <source>
        <strain evidence="2">cv. PI 614886</strain>
    </source>
</reference>
<dbReference type="EnsemblPlants" id="AUR62041267-RA">
    <property type="protein sequence ID" value="AUR62041267-RA:cds"/>
    <property type="gene ID" value="AUR62041267"/>
</dbReference>
<dbReference type="InterPro" id="IPR025312">
    <property type="entry name" value="DUF4216"/>
</dbReference>
<dbReference type="Proteomes" id="UP000596660">
    <property type="component" value="Unplaced"/>
</dbReference>